<evidence type="ECO:0000256" key="7">
    <source>
        <dbReference type="SAM" id="SignalP"/>
    </source>
</evidence>
<dbReference type="InterPro" id="IPR045797">
    <property type="entry name" value="EVA_Class_A"/>
</dbReference>
<keyword evidence="5 6" id="KW-0325">Glycoprotein</keyword>
<comment type="subcellular location">
    <subcellularLocation>
        <location evidence="1 6">Secreted</location>
    </subcellularLocation>
</comment>
<feature type="chain" id="PRO_5012013717" description="Evasin" evidence="7">
    <location>
        <begin position="17"/>
        <end position="81"/>
    </location>
</feature>
<reference evidence="8" key="1">
    <citation type="journal article" date="2017" name="Parasit. Vectors">
        <title>Sialotranscriptomics of Rhipicephalus zambeziensis reveals intricate expression profiles of secretory proteins and suggests tight temporal transcriptional regulation during blood-feeding.</title>
        <authorList>
            <person name="de Castro M.H."/>
            <person name="de Klerk D."/>
            <person name="Pienaar R."/>
            <person name="Rees D.J.G."/>
            <person name="Mans B.J."/>
        </authorList>
    </citation>
    <scope>NUCLEOTIDE SEQUENCE</scope>
    <source>
        <tissue evidence="8">Salivary glands</tissue>
    </source>
</reference>
<evidence type="ECO:0000256" key="4">
    <source>
        <dbReference type="ARBA" id="ARBA00023157"/>
    </source>
</evidence>
<dbReference type="AlphaFoldDB" id="A0A224YDN4"/>
<organism evidence="8">
    <name type="scientific">Rhipicephalus zambeziensis</name>
    <dbReference type="NCBI Taxonomy" id="60191"/>
    <lineage>
        <taxon>Eukaryota</taxon>
        <taxon>Metazoa</taxon>
        <taxon>Ecdysozoa</taxon>
        <taxon>Arthropoda</taxon>
        <taxon>Chelicerata</taxon>
        <taxon>Arachnida</taxon>
        <taxon>Acari</taxon>
        <taxon>Parasitiformes</taxon>
        <taxon>Ixodida</taxon>
        <taxon>Ixodoidea</taxon>
        <taxon>Ixodidae</taxon>
        <taxon>Rhipicephalinae</taxon>
        <taxon>Rhipicephalus</taxon>
        <taxon>Rhipicephalus</taxon>
    </lineage>
</organism>
<keyword evidence="3 6" id="KW-0732">Signal</keyword>
<evidence type="ECO:0000256" key="5">
    <source>
        <dbReference type="ARBA" id="ARBA00023180"/>
    </source>
</evidence>
<keyword evidence="2 6" id="KW-0964">Secreted</keyword>
<accession>A0A224YDN4</accession>
<proteinExistence type="predicted"/>
<dbReference type="Gene3D" id="2.30.130.100">
    <property type="match status" value="1"/>
</dbReference>
<dbReference type="GO" id="GO:0005576">
    <property type="term" value="C:extracellular region"/>
    <property type="evidence" value="ECO:0007669"/>
    <property type="project" value="UniProtKB-SubCell"/>
</dbReference>
<evidence type="ECO:0000256" key="2">
    <source>
        <dbReference type="ARBA" id="ARBA00022525"/>
    </source>
</evidence>
<protein>
    <recommendedName>
        <fullName evidence="6">Evasin</fullName>
    </recommendedName>
</protein>
<comment type="function">
    <text evidence="6">Salivary chemokine-binding protein which binds to host chemokines.</text>
</comment>
<dbReference type="GO" id="GO:0019957">
    <property type="term" value="F:C-C chemokine binding"/>
    <property type="evidence" value="ECO:0007669"/>
    <property type="project" value="InterPro"/>
</dbReference>
<dbReference type="EMBL" id="GFPF01000948">
    <property type="protein sequence ID" value="MAA12094.1"/>
    <property type="molecule type" value="Transcribed_RNA"/>
</dbReference>
<evidence type="ECO:0000256" key="1">
    <source>
        <dbReference type="ARBA" id="ARBA00004613"/>
    </source>
</evidence>
<dbReference type="Pfam" id="PF19429">
    <property type="entry name" value="EVA_Class_A"/>
    <property type="match status" value="1"/>
</dbReference>
<evidence type="ECO:0000256" key="6">
    <source>
        <dbReference type="RuleBase" id="RU369006"/>
    </source>
</evidence>
<feature type="signal peptide" evidence="7">
    <location>
        <begin position="1"/>
        <end position="16"/>
    </location>
</feature>
<keyword evidence="4 6" id="KW-1015">Disulfide bond</keyword>
<evidence type="ECO:0000313" key="8">
    <source>
        <dbReference type="EMBL" id="MAA12094.1"/>
    </source>
</evidence>
<name>A0A224YDN4_9ACAR</name>
<sequence>MVRRLVWAALFPFIACNHPYWSVPANGIHCQQFALKTPVGTNASPEAVPYMTSDVNYTCELGVCVGNKCDPFDLFIGCWKS</sequence>
<evidence type="ECO:0000256" key="3">
    <source>
        <dbReference type="ARBA" id="ARBA00022729"/>
    </source>
</evidence>